<dbReference type="EMBL" id="CP036313">
    <property type="protein sequence ID" value="QBH13821.1"/>
    <property type="molecule type" value="Genomic_DNA"/>
</dbReference>
<feature type="binding site" evidence="9">
    <location>
        <position position="125"/>
    </location>
    <ligand>
        <name>NADPH</name>
        <dbReference type="ChEBI" id="CHEBI:57783"/>
    </ligand>
</feature>
<feature type="binding site" evidence="9">
    <location>
        <position position="220"/>
    </location>
    <ligand>
        <name>1-deoxy-D-xylulose 5-phosphate</name>
        <dbReference type="ChEBI" id="CHEBI:57792"/>
    </ligand>
</feature>
<evidence type="ECO:0000256" key="7">
    <source>
        <dbReference type="ARBA" id="ARBA00023229"/>
    </source>
</evidence>
<comment type="function">
    <text evidence="9">Catalyzes the NADPH-dependent rearrangement and reduction of 1-deoxy-D-xylulose-5-phosphate (DXP) to 2-C-methyl-D-erythritol 4-phosphate (MEP).</text>
</comment>
<feature type="domain" description="1-deoxy-D-xylulose 5-phosphate reductoisomerase C-terminal" evidence="11">
    <location>
        <begin position="145"/>
        <end position="228"/>
    </location>
</feature>
<dbReference type="GO" id="GO:0070402">
    <property type="term" value="F:NADPH binding"/>
    <property type="evidence" value="ECO:0007669"/>
    <property type="project" value="InterPro"/>
</dbReference>
<evidence type="ECO:0000256" key="5">
    <source>
        <dbReference type="ARBA" id="ARBA00023002"/>
    </source>
</evidence>
<evidence type="ECO:0000256" key="2">
    <source>
        <dbReference type="ARBA" id="ARBA00006825"/>
    </source>
</evidence>
<dbReference type="Gene3D" id="1.10.1740.10">
    <property type="match status" value="1"/>
</dbReference>
<dbReference type="FunFam" id="3.40.50.720:FF:000045">
    <property type="entry name" value="1-deoxy-D-xylulose 5-phosphate reductoisomerase"/>
    <property type="match status" value="1"/>
</dbReference>
<feature type="binding site" evidence="9">
    <location>
        <position position="36"/>
    </location>
    <ligand>
        <name>NADPH</name>
        <dbReference type="ChEBI" id="CHEBI:57783"/>
    </ligand>
</feature>
<dbReference type="GO" id="GO:0051484">
    <property type="term" value="P:isopentenyl diphosphate biosynthetic process, methylerythritol 4-phosphate pathway involved in terpenoid biosynthetic process"/>
    <property type="evidence" value="ECO:0007669"/>
    <property type="project" value="UniProtKB-ARBA"/>
</dbReference>
<feature type="binding site" evidence="9">
    <location>
        <position position="150"/>
    </location>
    <ligand>
        <name>1-deoxy-D-xylulose 5-phosphate</name>
        <dbReference type="ChEBI" id="CHEBI:57792"/>
    </ligand>
</feature>
<feature type="binding site" evidence="9">
    <location>
        <position position="216"/>
    </location>
    <ligand>
        <name>1-deoxy-D-xylulose 5-phosphate</name>
        <dbReference type="ChEBI" id="CHEBI:57792"/>
    </ligand>
</feature>
<dbReference type="InterPro" id="IPR036169">
    <property type="entry name" value="DXPR_C_sf"/>
</dbReference>
<dbReference type="GO" id="GO:0030604">
    <property type="term" value="F:1-deoxy-D-xylulose-5-phosphate reductoisomerase activity"/>
    <property type="evidence" value="ECO:0007669"/>
    <property type="project" value="UniProtKB-UniRule"/>
</dbReference>
<gene>
    <name evidence="9" type="primary">dxr</name>
    <name evidence="14" type="ORF">DO021_16905</name>
    <name evidence="13" type="ORF">EYB58_13355</name>
</gene>
<evidence type="ECO:0000256" key="1">
    <source>
        <dbReference type="ARBA" id="ARBA00005094"/>
    </source>
</evidence>
<dbReference type="UniPathway" id="UPA00056">
    <property type="reaction ID" value="UER00092"/>
</dbReference>
<feature type="binding site" evidence="9">
    <location>
        <position position="10"/>
    </location>
    <ligand>
        <name>NADPH</name>
        <dbReference type="ChEBI" id="CHEBI:57783"/>
    </ligand>
</feature>
<reference evidence="14 15" key="1">
    <citation type="submission" date="2018-06" db="EMBL/GenBank/DDBJ databases">
        <title>Complete Genome Sequence of Desulfobacter hydrogenophilus (DSM3380).</title>
        <authorList>
            <person name="Marietou A."/>
            <person name="Schreiber L."/>
            <person name="Marshall I."/>
            <person name="Jorgensen B."/>
        </authorList>
    </citation>
    <scope>NUCLEOTIDE SEQUENCE [LARGE SCALE GENOMIC DNA]</scope>
    <source>
        <strain evidence="14 15">DSM 3380</strain>
    </source>
</reference>
<dbReference type="PANTHER" id="PTHR30525">
    <property type="entry name" value="1-DEOXY-D-XYLULOSE 5-PHOSPHATE REDUCTOISOMERASE"/>
    <property type="match status" value="1"/>
</dbReference>
<dbReference type="HAMAP" id="MF_00183">
    <property type="entry name" value="DXP_reductoisom"/>
    <property type="match status" value="1"/>
</dbReference>
<organism evidence="14 15">
    <name type="scientific">Desulfobacter hydrogenophilus</name>
    <dbReference type="NCBI Taxonomy" id="2291"/>
    <lineage>
        <taxon>Bacteria</taxon>
        <taxon>Pseudomonadati</taxon>
        <taxon>Thermodesulfobacteriota</taxon>
        <taxon>Desulfobacteria</taxon>
        <taxon>Desulfobacterales</taxon>
        <taxon>Desulfobacteraceae</taxon>
        <taxon>Desulfobacter</taxon>
    </lineage>
</organism>
<comment type="similarity">
    <text evidence="2 9">Belongs to the DXR family.</text>
</comment>
<keyword evidence="9" id="KW-0460">Magnesium</keyword>
<name>A0A328F9D3_9BACT</name>
<comment type="catalytic activity">
    <reaction evidence="8">
        <text>2-C-methyl-D-erythritol 4-phosphate + NADP(+) = 1-deoxy-D-xylulose 5-phosphate + NADPH + H(+)</text>
        <dbReference type="Rhea" id="RHEA:13717"/>
        <dbReference type="ChEBI" id="CHEBI:15378"/>
        <dbReference type="ChEBI" id="CHEBI:57783"/>
        <dbReference type="ChEBI" id="CHEBI:57792"/>
        <dbReference type="ChEBI" id="CHEBI:58262"/>
        <dbReference type="ChEBI" id="CHEBI:58349"/>
        <dbReference type="EC" id="1.1.1.267"/>
    </reaction>
    <physiologicalReaction direction="right-to-left" evidence="8">
        <dbReference type="Rhea" id="RHEA:13719"/>
    </physiologicalReaction>
</comment>
<evidence type="ECO:0000256" key="3">
    <source>
        <dbReference type="ARBA" id="ARBA00022723"/>
    </source>
</evidence>
<dbReference type="RefSeq" id="WP_111958813.1">
    <property type="nucleotide sequence ID" value="NZ_CP036313.1"/>
</dbReference>
<comment type="cofactor">
    <cofactor evidence="9">
        <name>Mg(2+)</name>
        <dbReference type="ChEBI" id="CHEBI:18420"/>
    </cofactor>
    <cofactor evidence="9">
        <name>Mn(2+)</name>
        <dbReference type="ChEBI" id="CHEBI:29035"/>
    </cofactor>
</comment>
<accession>A0A328F9D3</accession>
<feature type="binding site" evidence="9">
    <location>
        <position position="217"/>
    </location>
    <ligand>
        <name>1-deoxy-D-xylulose 5-phosphate</name>
        <dbReference type="ChEBI" id="CHEBI:57792"/>
    </ligand>
</feature>
<feature type="domain" description="1-deoxy-D-xylulose 5-phosphate reductoisomerase N-terminal" evidence="10">
    <location>
        <begin position="4"/>
        <end position="131"/>
    </location>
</feature>
<evidence type="ECO:0000313" key="14">
    <source>
        <dbReference type="EMBL" id="RAM00836.1"/>
    </source>
</evidence>
<proteinExistence type="inferred from homology"/>
<keyword evidence="4 9" id="KW-0521">NADP</keyword>
<dbReference type="EMBL" id="QLNI01000037">
    <property type="protein sequence ID" value="RAM00836.1"/>
    <property type="molecule type" value="Genomic_DNA"/>
</dbReference>
<evidence type="ECO:0000256" key="6">
    <source>
        <dbReference type="ARBA" id="ARBA00023211"/>
    </source>
</evidence>
<dbReference type="SUPFAM" id="SSF51735">
    <property type="entry name" value="NAD(P)-binding Rossmann-fold domains"/>
    <property type="match status" value="1"/>
</dbReference>
<dbReference type="PANTHER" id="PTHR30525:SF0">
    <property type="entry name" value="1-DEOXY-D-XYLULOSE 5-PHOSPHATE REDUCTOISOMERASE, CHLOROPLASTIC"/>
    <property type="match status" value="1"/>
</dbReference>
<keyword evidence="14" id="KW-0413">Isomerase</keyword>
<feature type="binding site" evidence="9">
    <location>
        <position position="198"/>
    </location>
    <ligand>
        <name>1-deoxy-D-xylulose 5-phosphate</name>
        <dbReference type="ChEBI" id="CHEBI:57792"/>
    </ligand>
</feature>
<protein>
    <recommendedName>
        <fullName evidence="9">1-deoxy-D-xylulose 5-phosphate reductoisomerase</fullName>
        <shortName evidence="9">DXP reductoisomerase</shortName>
        <ecNumber evidence="9">1.1.1.267</ecNumber>
    </recommendedName>
    <alternativeName>
        <fullName evidence="9">1-deoxyxylulose-5-phosphate reductoisomerase</fullName>
    </alternativeName>
    <alternativeName>
        <fullName evidence="9">2-C-methyl-D-erythritol 4-phosphate synthase</fullName>
    </alternativeName>
</protein>
<feature type="binding site" evidence="9">
    <location>
        <position position="175"/>
    </location>
    <ligand>
        <name>1-deoxy-D-xylulose 5-phosphate</name>
        <dbReference type="ChEBI" id="CHEBI:57792"/>
    </ligand>
</feature>
<feature type="binding site" evidence="9">
    <location>
        <position position="11"/>
    </location>
    <ligand>
        <name>NADPH</name>
        <dbReference type="ChEBI" id="CHEBI:57783"/>
    </ligand>
</feature>
<evidence type="ECO:0000256" key="4">
    <source>
        <dbReference type="ARBA" id="ARBA00022857"/>
    </source>
</evidence>
<feature type="binding site" evidence="9">
    <location>
        <position position="38"/>
    </location>
    <ligand>
        <name>NADPH</name>
        <dbReference type="ChEBI" id="CHEBI:57783"/>
    </ligand>
</feature>
<keyword evidence="7 9" id="KW-0414">Isoprene biosynthesis</keyword>
<dbReference type="OrthoDB" id="9806546at2"/>
<evidence type="ECO:0000256" key="8">
    <source>
        <dbReference type="ARBA" id="ARBA00048543"/>
    </source>
</evidence>
<dbReference type="EC" id="1.1.1.267" evidence="9"/>
<dbReference type="Proteomes" id="UP000248798">
    <property type="component" value="Unassembled WGS sequence"/>
</dbReference>
<comment type="pathway">
    <text evidence="1 9">Isoprenoid biosynthesis; isopentenyl diphosphate biosynthesis via DXP pathway; isopentenyl diphosphate from 1-deoxy-D-xylulose 5-phosphate: step 1/6.</text>
</comment>
<evidence type="ECO:0000313" key="13">
    <source>
        <dbReference type="EMBL" id="QBH13821.1"/>
    </source>
</evidence>
<feature type="binding site" evidence="9">
    <location>
        <position position="151"/>
    </location>
    <ligand>
        <name>1-deoxy-D-xylulose 5-phosphate</name>
        <dbReference type="ChEBI" id="CHEBI:57792"/>
    </ligand>
</feature>
<dbReference type="Gene3D" id="3.40.50.720">
    <property type="entry name" value="NAD(P)-binding Rossmann-like Domain"/>
    <property type="match status" value="1"/>
</dbReference>
<feature type="binding site" evidence="9">
    <location>
        <position position="149"/>
    </location>
    <ligand>
        <name>Mn(2+)</name>
        <dbReference type="ChEBI" id="CHEBI:29035"/>
    </ligand>
</feature>
<dbReference type="InterPro" id="IPR003821">
    <property type="entry name" value="DXP_reductoisomerase"/>
</dbReference>
<feature type="binding site" evidence="9">
    <location>
        <position position="123"/>
    </location>
    <ligand>
        <name>NADPH</name>
        <dbReference type="ChEBI" id="CHEBI:57783"/>
    </ligand>
</feature>
<dbReference type="Pfam" id="PF08436">
    <property type="entry name" value="DXP_redisom_C"/>
    <property type="match status" value="1"/>
</dbReference>
<dbReference type="InterPro" id="IPR036291">
    <property type="entry name" value="NAD(P)-bd_dom_sf"/>
</dbReference>
<feature type="domain" description="DXP reductoisomerase C-terminal" evidence="12">
    <location>
        <begin position="260"/>
        <end position="376"/>
    </location>
</feature>
<dbReference type="InterPro" id="IPR013644">
    <property type="entry name" value="DXP_reductoisomerase_C"/>
</dbReference>
<evidence type="ECO:0000313" key="15">
    <source>
        <dbReference type="Proteomes" id="UP000248798"/>
    </source>
</evidence>
<feature type="binding site" evidence="9">
    <location>
        <position position="220"/>
    </location>
    <ligand>
        <name>Mn(2+)</name>
        <dbReference type="ChEBI" id="CHEBI:29035"/>
    </ligand>
</feature>
<sequence length="387" mass="41867">MKSLTILGATGSIGTSALRVVGMHPDKFSIKCLTCASNIDLLAAQIKQFKPAMVAVLDEQGADRLAKMLSGRFCPEILWGESGFIAAAQWADSDMVLAAMVGAAGLAPALAAIDAGKQLALANKETLVMAGDIVMARAREKGVDILPVDSEHCAIFQCLQGNRNRDLKKIFLTASGGPFRNLSHDRFKLITPAQALDHPTWNMGAKISIDSATLMNKALEVIEAVRLFDVSVEQIQVLIHPQSIVHSMVGFKDGGVMAQLGEPDMMHAIAYAFSYPERMDINLNFPDFSAMEGLTFDAPDTNRFPSLGFACEACRRGGTLPAVMNAANEIAVDAFLKERIGFPDIFTLVREIMGAHTCIDNPELSGIIEADRWAREKAQFLIQNLSV</sequence>
<feature type="binding site" evidence="9">
    <location>
        <position position="12"/>
    </location>
    <ligand>
        <name>NADPH</name>
        <dbReference type="ChEBI" id="CHEBI:57783"/>
    </ligand>
</feature>
<dbReference type="PIRSF" id="PIRSF006205">
    <property type="entry name" value="Dxp_reductismrs"/>
    <property type="match status" value="1"/>
</dbReference>
<dbReference type="AlphaFoldDB" id="A0A328F9D3"/>
<evidence type="ECO:0000259" key="12">
    <source>
        <dbReference type="Pfam" id="PF13288"/>
    </source>
</evidence>
<dbReference type="Pfam" id="PF02670">
    <property type="entry name" value="DXP_reductoisom"/>
    <property type="match status" value="1"/>
</dbReference>
<dbReference type="GO" id="GO:0030145">
    <property type="term" value="F:manganese ion binding"/>
    <property type="evidence" value="ECO:0007669"/>
    <property type="project" value="TreeGrafter"/>
</dbReference>
<dbReference type="NCBIfam" id="TIGR00243">
    <property type="entry name" value="Dxr"/>
    <property type="match status" value="1"/>
</dbReference>
<dbReference type="InterPro" id="IPR026877">
    <property type="entry name" value="DXPR_C"/>
</dbReference>
<keyword evidence="6 9" id="KW-0464">Manganese</keyword>
<feature type="binding site" evidence="9">
    <location>
        <position position="151"/>
    </location>
    <ligand>
        <name>Mn(2+)</name>
        <dbReference type="ChEBI" id="CHEBI:29035"/>
    </ligand>
</feature>
<reference evidence="13 16" key="2">
    <citation type="submission" date="2019-02" db="EMBL/GenBank/DDBJ databases">
        <title>Complete genome sequence of Desulfobacter hydrogenophilus AcRS1.</title>
        <authorList>
            <person name="Marietou A."/>
            <person name="Lund M.B."/>
            <person name="Marshall I.P.G."/>
            <person name="Schreiber L."/>
            <person name="Jorgensen B."/>
        </authorList>
    </citation>
    <scope>NUCLEOTIDE SEQUENCE [LARGE SCALE GENOMIC DNA]</scope>
    <source>
        <strain evidence="13 16">AcRS1</strain>
    </source>
</reference>
<feature type="binding site" evidence="9">
    <location>
        <position position="13"/>
    </location>
    <ligand>
        <name>NADPH</name>
        <dbReference type="ChEBI" id="CHEBI:57783"/>
    </ligand>
</feature>
<feature type="binding site" evidence="9">
    <location>
        <position position="211"/>
    </location>
    <ligand>
        <name>1-deoxy-D-xylulose 5-phosphate</name>
        <dbReference type="ChEBI" id="CHEBI:57792"/>
    </ligand>
</feature>
<keyword evidence="16" id="KW-1185">Reference proteome</keyword>
<dbReference type="Pfam" id="PF13288">
    <property type="entry name" value="DXPR_C"/>
    <property type="match status" value="1"/>
</dbReference>
<evidence type="ECO:0000259" key="11">
    <source>
        <dbReference type="Pfam" id="PF08436"/>
    </source>
</evidence>
<evidence type="ECO:0000313" key="16">
    <source>
        <dbReference type="Proteomes" id="UP000293902"/>
    </source>
</evidence>
<dbReference type="NCBIfam" id="NF009114">
    <property type="entry name" value="PRK12464.1"/>
    <property type="match status" value="1"/>
</dbReference>
<keyword evidence="3 9" id="KW-0479">Metal-binding</keyword>
<evidence type="ECO:0000259" key="10">
    <source>
        <dbReference type="Pfam" id="PF02670"/>
    </source>
</evidence>
<dbReference type="InterPro" id="IPR013512">
    <property type="entry name" value="DXP_reductoisomerase_N"/>
</dbReference>
<dbReference type="GO" id="GO:0016853">
    <property type="term" value="F:isomerase activity"/>
    <property type="evidence" value="ECO:0007669"/>
    <property type="project" value="UniProtKB-KW"/>
</dbReference>
<feature type="binding site" evidence="9">
    <location>
        <position position="124"/>
    </location>
    <ligand>
        <name>1-deoxy-D-xylulose 5-phosphate</name>
        <dbReference type="ChEBI" id="CHEBI:57792"/>
    </ligand>
</feature>
<comment type="caution">
    <text evidence="9">Lacks conserved residue(s) required for the propagation of feature annotation.</text>
</comment>
<keyword evidence="5 9" id="KW-0560">Oxidoreductase</keyword>
<dbReference type="SUPFAM" id="SSF55347">
    <property type="entry name" value="Glyceraldehyde-3-phosphate dehydrogenase-like, C-terminal domain"/>
    <property type="match status" value="1"/>
</dbReference>
<dbReference type="SUPFAM" id="SSF69055">
    <property type="entry name" value="1-deoxy-D-xylulose-5-phosphate reductoisomerase, C-terminal domain"/>
    <property type="match status" value="1"/>
</dbReference>
<evidence type="ECO:0000256" key="9">
    <source>
        <dbReference type="HAMAP-Rule" id="MF_00183"/>
    </source>
</evidence>
<dbReference type="Proteomes" id="UP000293902">
    <property type="component" value="Chromosome"/>
</dbReference>
<feature type="binding site" evidence="9">
    <location>
        <position position="204"/>
    </location>
    <ligand>
        <name>NADPH</name>
        <dbReference type="ChEBI" id="CHEBI:57783"/>
    </ligand>
</feature>